<dbReference type="OrthoDB" id="4878714at2"/>
<keyword evidence="3" id="KW-1185">Reference proteome</keyword>
<evidence type="ECO:0000313" key="2">
    <source>
        <dbReference type="EMBL" id="MUN54396.1"/>
    </source>
</evidence>
<accession>A0A7K1LGT4</accession>
<organism evidence="2 3">
    <name type="scientific">Rothia koreensis</name>
    <dbReference type="NCBI Taxonomy" id="592378"/>
    <lineage>
        <taxon>Bacteria</taxon>
        <taxon>Bacillati</taxon>
        <taxon>Actinomycetota</taxon>
        <taxon>Actinomycetes</taxon>
        <taxon>Micrococcales</taxon>
        <taxon>Micrococcaceae</taxon>
        <taxon>Rothia</taxon>
    </lineage>
</organism>
<feature type="region of interest" description="Disordered" evidence="1">
    <location>
        <begin position="91"/>
        <end position="153"/>
    </location>
</feature>
<name>A0A7K1LGT4_9MICC</name>
<comment type="caution">
    <text evidence="2">The sequence shown here is derived from an EMBL/GenBank/DDBJ whole genome shotgun (WGS) entry which is preliminary data.</text>
</comment>
<dbReference type="Proteomes" id="UP000462152">
    <property type="component" value="Unassembled WGS sequence"/>
</dbReference>
<evidence type="ECO:0000256" key="1">
    <source>
        <dbReference type="SAM" id="MobiDB-lite"/>
    </source>
</evidence>
<sequence length="153" mass="16771">MSWWSKAGLLLAGAAAGYVASKRGGQIVQTAQELVVRDPMQVEKRDEGHGTVSRIWFSGAMTPVRQGALKALKFTATVKQGMAEREEELTQKYANQKKDIRPGSLDTWDKPLESRPVDAEVTEPQASAQEAESIEELPPDFFLGSGKDPRNGQ</sequence>
<gene>
    <name evidence="2" type="ORF">GMA10_04075</name>
</gene>
<feature type="compositionally biased region" description="Basic and acidic residues" evidence="1">
    <location>
        <begin position="91"/>
        <end position="118"/>
    </location>
</feature>
<dbReference type="AlphaFoldDB" id="A0A7K1LGT4"/>
<evidence type="ECO:0000313" key="3">
    <source>
        <dbReference type="Proteomes" id="UP000462152"/>
    </source>
</evidence>
<dbReference type="EMBL" id="WOGT01000001">
    <property type="protein sequence ID" value="MUN54396.1"/>
    <property type="molecule type" value="Genomic_DNA"/>
</dbReference>
<reference evidence="2 3" key="1">
    <citation type="submission" date="2019-12" db="EMBL/GenBank/DDBJ databases">
        <authorList>
            <person name="Li J."/>
            <person name="Shi Y."/>
            <person name="Xu G."/>
            <person name="Xiao D."/>
            <person name="Ran X."/>
        </authorList>
    </citation>
    <scope>NUCLEOTIDE SEQUENCE [LARGE SCALE GENOMIC DNA]</scope>
    <source>
        <strain evidence="2 3">JCM 15915</strain>
    </source>
</reference>
<protein>
    <submittedName>
        <fullName evidence="2">Uncharacterized protein</fullName>
    </submittedName>
</protein>
<dbReference type="RefSeq" id="WP_129314439.1">
    <property type="nucleotide sequence ID" value="NZ_NOIQ01000001.1"/>
</dbReference>
<proteinExistence type="predicted"/>